<reference evidence="1 2" key="1">
    <citation type="journal article" date="2016" name="Mol. Biol. Evol.">
        <title>Comparative Genomics of Early-Diverging Mushroom-Forming Fungi Provides Insights into the Origins of Lignocellulose Decay Capabilities.</title>
        <authorList>
            <person name="Nagy L.G."/>
            <person name="Riley R."/>
            <person name="Tritt A."/>
            <person name="Adam C."/>
            <person name="Daum C."/>
            <person name="Floudas D."/>
            <person name="Sun H."/>
            <person name="Yadav J.S."/>
            <person name="Pangilinan J."/>
            <person name="Larsson K.H."/>
            <person name="Matsuura K."/>
            <person name="Barry K."/>
            <person name="Labutti K."/>
            <person name="Kuo R."/>
            <person name="Ohm R.A."/>
            <person name="Bhattacharya S.S."/>
            <person name="Shirouzu T."/>
            <person name="Yoshinaga Y."/>
            <person name="Martin F.M."/>
            <person name="Grigoriev I.V."/>
            <person name="Hibbett D.S."/>
        </authorList>
    </citation>
    <scope>NUCLEOTIDE SEQUENCE [LARGE SCALE GENOMIC DNA]</scope>
    <source>
        <strain evidence="1 2">CBS 109695</strain>
    </source>
</reference>
<evidence type="ECO:0000313" key="1">
    <source>
        <dbReference type="EMBL" id="KZP17888.1"/>
    </source>
</evidence>
<keyword evidence="2" id="KW-1185">Reference proteome</keyword>
<dbReference type="OrthoDB" id="10564553at2759"/>
<accession>A0A166GJ19</accession>
<evidence type="ECO:0000313" key="2">
    <source>
        <dbReference type="Proteomes" id="UP000076532"/>
    </source>
</evidence>
<protein>
    <submittedName>
        <fullName evidence="1">Uncharacterized protein</fullName>
    </submittedName>
</protein>
<dbReference type="AlphaFoldDB" id="A0A166GJ19"/>
<proteinExistence type="predicted"/>
<sequence>MATTLFPQHHQSDDLGELSLMAPILPPKHLRKLQSPIFPRKLQSQMTMAIRTRKTDKPHNLIAITSQTRTLSPMVAHKLQSQTMMAHNTNKPHKPITTTKIRTTIATATMEKTSKNTNIIYTGSDKLSMTRTALERCGRLPFNFEADLDTETSNTLAIKALAKLISPYMDQCANLRINIYDEALVLEFLDSLRRNKASNLRKLALFKGRDSGPPMAEHAISRISFLDNLPLQRLRLDGIDLSALEVVPDVISLSVMQIFTRSMYDTFFLALSELPSLFELELRGGWTRNEAPDTLTERTSLDQLRYLRIQGASTPLGSRQTMHRNPIRLLLQRFEAPCLHLAEVKCRTLQEGLQTLELFLKTDNLLVTSKTLENLTLHFLHSHSSVPNAMSIPYTRLLNIIPAIHDMTLEATKKQYSIHIRFKEREVSTPNPPLEKIKLLCLYYRDEHSLLDFIRACAPNYPPHGNVVHARNGWKVLTPAFRNELQDLGLTESTAGTSKSQIESEL</sequence>
<gene>
    <name evidence="1" type="ORF">FIBSPDRAFT_608980</name>
</gene>
<name>A0A166GJ19_9AGAM</name>
<organism evidence="1 2">
    <name type="scientific">Athelia psychrophila</name>
    <dbReference type="NCBI Taxonomy" id="1759441"/>
    <lineage>
        <taxon>Eukaryota</taxon>
        <taxon>Fungi</taxon>
        <taxon>Dikarya</taxon>
        <taxon>Basidiomycota</taxon>
        <taxon>Agaricomycotina</taxon>
        <taxon>Agaricomycetes</taxon>
        <taxon>Agaricomycetidae</taxon>
        <taxon>Atheliales</taxon>
        <taxon>Atheliaceae</taxon>
        <taxon>Athelia</taxon>
    </lineage>
</organism>
<dbReference type="EMBL" id="KV417578">
    <property type="protein sequence ID" value="KZP17888.1"/>
    <property type="molecule type" value="Genomic_DNA"/>
</dbReference>
<dbReference type="Proteomes" id="UP000076532">
    <property type="component" value="Unassembled WGS sequence"/>
</dbReference>